<name>X1DQI8_9ZZZZ</name>
<evidence type="ECO:0000313" key="1">
    <source>
        <dbReference type="EMBL" id="GAH23256.1"/>
    </source>
</evidence>
<protein>
    <submittedName>
        <fullName evidence="1">Uncharacterized protein</fullName>
    </submittedName>
</protein>
<organism evidence="1">
    <name type="scientific">marine sediment metagenome</name>
    <dbReference type="NCBI Taxonomy" id="412755"/>
    <lineage>
        <taxon>unclassified sequences</taxon>
        <taxon>metagenomes</taxon>
        <taxon>ecological metagenomes</taxon>
    </lineage>
</organism>
<proteinExistence type="predicted"/>
<dbReference type="EMBL" id="BART01041110">
    <property type="protein sequence ID" value="GAH23256.1"/>
    <property type="molecule type" value="Genomic_DNA"/>
</dbReference>
<comment type="caution">
    <text evidence="1">The sequence shown here is derived from an EMBL/GenBank/DDBJ whole genome shotgun (WGS) entry which is preliminary data.</text>
</comment>
<reference evidence="1" key="1">
    <citation type="journal article" date="2014" name="Front. Microbiol.">
        <title>High frequency of phylogenetically diverse reductive dehalogenase-homologous genes in deep subseafloor sedimentary metagenomes.</title>
        <authorList>
            <person name="Kawai M."/>
            <person name="Futagami T."/>
            <person name="Toyoda A."/>
            <person name="Takaki Y."/>
            <person name="Nishi S."/>
            <person name="Hori S."/>
            <person name="Arai W."/>
            <person name="Tsubouchi T."/>
            <person name="Morono Y."/>
            <person name="Uchiyama I."/>
            <person name="Ito T."/>
            <person name="Fujiyama A."/>
            <person name="Inagaki F."/>
            <person name="Takami H."/>
        </authorList>
    </citation>
    <scope>NUCLEOTIDE SEQUENCE</scope>
    <source>
        <strain evidence="1">Expedition CK06-06</strain>
    </source>
</reference>
<dbReference type="AlphaFoldDB" id="X1DQI8"/>
<feature type="non-terminal residue" evidence="1">
    <location>
        <position position="46"/>
    </location>
</feature>
<accession>X1DQI8</accession>
<sequence length="46" mass="5517">MRVFLDNCIRHISIQRMLPHWFKMGVEWSMKPDGCDVQLSLIRISK</sequence>
<gene>
    <name evidence="1" type="ORF">S01H4_66401</name>
</gene>